<feature type="region of interest" description="Disordered" evidence="1">
    <location>
        <begin position="1"/>
        <end position="23"/>
    </location>
</feature>
<evidence type="ECO:0000256" key="2">
    <source>
        <dbReference type="SAM" id="Phobius"/>
    </source>
</evidence>
<reference evidence="3" key="1">
    <citation type="journal article" date="2020" name="Fungal Divers.">
        <title>Resolving the Mortierellaceae phylogeny through synthesis of multi-gene phylogenetics and phylogenomics.</title>
        <authorList>
            <person name="Vandepol N."/>
            <person name="Liber J."/>
            <person name="Desiro A."/>
            <person name="Na H."/>
            <person name="Kennedy M."/>
            <person name="Barry K."/>
            <person name="Grigoriev I.V."/>
            <person name="Miller A.N."/>
            <person name="O'Donnell K."/>
            <person name="Stajich J.E."/>
            <person name="Bonito G."/>
        </authorList>
    </citation>
    <scope>NUCLEOTIDE SEQUENCE</scope>
    <source>
        <strain evidence="3">NRRL 2591</strain>
    </source>
</reference>
<dbReference type="EMBL" id="JAAAXW010000224">
    <property type="protein sequence ID" value="KAF9539893.1"/>
    <property type="molecule type" value="Genomic_DNA"/>
</dbReference>
<proteinExistence type="predicted"/>
<organism evidence="3 4">
    <name type="scientific">Mortierella hygrophila</name>
    <dbReference type="NCBI Taxonomy" id="979708"/>
    <lineage>
        <taxon>Eukaryota</taxon>
        <taxon>Fungi</taxon>
        <taxon>Fungi incertae sedis</taxon>
        <taxon>Mucoromycota</taxon>
        <taxon>Mortierellomycotina</taxon>
        <taxon>Mortierellomycetes</taxon>
        <taxon>Mortierellales</taxon>
        <taxon>Mortierellaceae</taxon>
        <taxon>Mortierella</taxon>
    </lineage>
</organism>
<accession>A0A9P6F116</accession>
<feature type="transmembrane region" description="Helical" evidence="2">
    <location>
        <begin position="209"/>
        <end position="230"/>
    </location>
</feature>
<evidence type="ECO:0000313" key="4">
    <source>
        <dbReference type="Proteomes" id="UP000723463"/>
    </source>
</evidence>
<keyword evidence="2" id="KW-0812">Transmembrane</keyword>
<keyword evidence="2" id="KW-0472">Membrane</keyword>
<sequence>ELLTSTTKLSTTPASPQSSFGQVSTGVPSTSFSGLSSAAVATSAAAAAFYLPLECRQCIHTQVLEEGRTEAPYLYGPSKGFVRDIVLQDHDYPTFLKYVVQQNLGLLTHHHLNNVLKRRGMIWSGIAIWLVVLAVQLMLVLIGQGGWKSPWVYLVGTVDGWTGSICLATGIKRFSPLLGIAGKICEDKNLFRFRKVLEPSIRIRHKLRAYWMLTYCFSWSTVIVVIFAALPQRTTSK</sequence>
<gene>
    <name evidence="3" type="ORF">EC957_004860</name>
</gene>
<evidence type="ECO:0000313" key="3">
    <source>
        <dbReference type="EMBL" id="KAF9539893.1"/>
    </source>
</evidence>
<keyword evidence="4" id="KW-1185">Reference proteome</keyword>
<keyword evidence="2" id="KW-1133">Transmembrane helix</keyword>
<dbReference type="AlphaFoldDB" id="A0A9P6F116"/>
<feature type="transmembrane region" description="Helical" evidence="2">
    <location>
        <begin position="121"/>
        <end position="145"/>
    </location>
</feature>
<evidence type="ECO:0000256" key="1">
    <source>
        <dbReference type="SAM" id="MobiDB-lite"/>
    </source>
</evidence>
<dbReference type="Proteomes" id="UP000723463">
    <property type="component" value="Unassembled WGS sequence"/>
</dbReference>
<protein>
    <submittedName>
        <fullName evidence="3">Uncharacterized protein</fullName>
    </submittedName>
</protein>
<feature type="non-terminal residue" evidence="3">
    <location>
        <position position="1"/>
    </location>
</feature>
<comment type="caution">
    <text evidence="3">The sequence shown here is derived from an EMBL/GenBank/DDBJ whole genome shotgun (WGS) entry which is preliminary data.</text>
</comment>
<feature type="compositionally biased region" description="Low complexity" evidence="1">
    <location>
        <begin position="1"/>
        <end position="12"/>
    </location>
</feature>
<feature type="compositionally biased region" description="Polar residues" evidence="1">
    <location>
        <begin position="13"/>
        <end position="23"/>
    </location>
</feature>
<name>A0A9P6F116_9FUNG</name>